<sequence>MPEEDPNRNVCLVDADNKPRWGPNHAGARELASLYTK</sequence>
<evidence type="ECO:0000313" key="2">
    <source>
        <dbReference type="EMBL" id="RWS01615.1"/>
    </source>
</evidence>
<evidence type="ECO:0000313" key="3">
    <source>
        <dbReference type="Proteomes" id="UP000285301"/>
    </source>
</evidence>
<dbReference type="STRING" id="1965070.A0A3S3NT93"/>
<gene>
    <name evidence="1" type="ORF">B4U79_00280</name>
    <name evidence="2" type="ORF">B4U79_07663</name>
</gene>
<proteinExistence type="predicted"/>
<comment type="caution">
    <text evidence="1">The sequence shown here is derived from an EMBL/GenBank/DDBJ whole genome shotgun (WGS) entry which is preliminary data.</text>
</comment>
<dbReference type="Proteomes" id="UP000285301">
    <property type="component" value="Unassembled WGS sequence"/>
</dbReference>
<protein>
    <submittedName>
        <fullName evidence="1">Uncharacterized protein</fullName>
    </submittedName>
</protein>
<dbReference type="EMBL" id="NCKU01009296">
    <property type="protein sequence ID" value="RWS01378.1"/>
    <property type="molecule type" value="Genomic_DNA"/>
</dbReference>
<reference evidence="1" key="2">
    <citation type="submission" date="2018-11" db="EMBL/GenBank/DDBJ databases">
        <title>Trombidioid mite genomics.</title>
        <authorList>
            <person name="Dong X."/>
        </authorList>
    </citation>
    <scope>NUCLEOTIDE SEQUENCE</scope>
    <source>
        <strain evidence="1">UoL-WK</strain>
    </source>
</reference>
<dbReference type="AlphaFoldDB" id="A0A3S3NT93"/>
<feature type="non-terminal residue" evidence="1">
    <location>
        <position position="37"/>
    </location>
</feature>
<name>A0A3S3NT93_9ACAR</name>
<keyword evidence="3" id="KW-1185">Reference proteome</keyword>
<reference evidence="1 3" key="1">
    <citation type="journal article" date="2018" name="Gigascience">
        <title>Genomes of trombidid mites reveal novel predicted allergens and laterally-transferred genes associated with secondary metabolism.</title>
        <authorList>
            <person name="Dong X."/>
            <person name="Chaisiri K."/>
            <person name="Xia D."/>
            <person name="Armstrong S.D."/>
            <person name="Fang Y."/>
            <person name="Donnelly M.J."/>
            <person name="Kadowaki T."/>
            <person name="McGarry J.W."/>
            <person name="Darby A.C."/>
            <person name="Makepeace B.L."/>
        </authorList>
    </citation>
    <scope>NUCLEOTIDE SEQUENCE [LARGE SCALE GENOMIC DNA]</scope>
    <source>
        <strain evidence="1">UoL-WK</strain>
    </source>
</reference>
<dbReference type="EMBL" id="NCKU01008884">
    <property type="protein sequence ID" value="RWS01615.1"/>
    <property type="molecule type" value="Genomic_DNA"/>
</dbReference>
<accession>A0A3S3NT93</accession>
<evidence type="ECO:0000313" key="1">
    <source>
        <dbReference type="EMBL" id="RWS01378.1"/>
    </source>
</evidence>
<dbReference type="OrthoDB" id="5103at2759"/>
<organism evidence="1 3">
    <name type="scientific">Dinothrombium tinctorium</name>
    <dbReference type="NCBI Taxonomy" id="1965070"/>
    <lineage>
        <taxon>Eukaryota</taxon>
        <taxon>Metazoa</taxon>
        <taxon>Ecdysozoa</taxon>
        <taxon>Arthropoda</taxon>
        <taxon>Chelicerata</taxon>
        <taxon>Arachnida</taxon>
        <taxon>Acari</taxon>
        <taxon>Acariformes</taxon>
        <taxon>Trombidiformes</taxon>
        <taxon>Prostigmata</taxon>
        <taxon>Anystina</taxon>
        <taxon>Parasitengona</taxon>
        <taxon>Trombidioidea</taxon>
        <taxon>Trombidiidae</taxon>
        <taxon>Dinothrombium</taxon>
    </lineage>
</organism>